<keyword evidence="1" id="KW-0812">Transmembrane</keyword>
<evidence type="ECO:0000256" key="1">
    <source>
        <dbReference type="SAM" id="Phobius"/>
    </source>
</evidence>
<dbReference type="EMBL" id="JAELVQ010000024">
    <property type="protein sequence ID" value="MBJ6369352.1"/>
    <property type="molecule type" value="Genomic_DNA"/>
</dbReference>
<dbReference type="RefSeq" id="WP_199116369.1">
    <property type="nucleotide sequence ID" value="NZ_JAELVQ010000024.1"/>
</dbReference>
<gene>
    <name evidence="2" type="ORF">JF259_14750</name>
</gene>
<name>A0A8J7J3W1_9FLAO</name>
<feature type="transmembrane region" description="Helical" evidence="1">
    <location>
        <begin position="12"/>
        <end position="30"/>
    </location>
</feature>
<evidence type="ECO:0008006" key="4">
    <source>
        <dbReference type="Google" id="ProtNLM"/>
    </source>
</evidence>
<keyword evidence="1" id="KW-1133">Transmembrane helix</keyword>
<evidence type="ECO:0000313" key="2">
    <source>
        <dbReference type="EMBL" id="MBJ6369352.1"/>
    </source>
</evidence>
<reference evidence="2" key="1">
    <citation type="submission" date="2020-12" db="EMBL/GenBank/DDBJ databases">
        <title>Snuella sp. nov., isolated from sediment in Incheon.</title>
        <authorList>
            <person name="Kim W."/>
        </authorList>
    </citation>
    <scope>NUCLEOTIDE SEQUENCE</scope>
    <source>
        <strain evidence="2">CAU 1569</strain>
    </source>
</reference>
<protein>
    <recommendedName>
        <fullName evidence="4">MG2 domain-containing protein</fullName>
    </recommendedName>
</protein>
<sequence>MMTTKGIRRQTFFRVFVSVRICGVFGLLLFSNLSFSQEKEDSAMDLLIAEKVYLQLSSKVYAKDQTIWFKAIVVDTETTKPTNISGVLYVDLIAPNGEIVKHKLVKLNHGIGNGAFELHSDYGLGRYLVRAYTLWNRNFGDDFMFKSYVNIVDSLNKNSKQVLGDLVLVEKEQGQFVLTGELKPYRGNEKTKKAIKVYLDWGTGRDTLTIKGKERYLMEYEVSNEADWIALNFDNGSGDCYSKTIAINSSCLDVNFFPESGKLVHGLQNKIGVKVLGFNGKGRCVVGKVFDDLGNLAATFKSNHLGMGAFFLKADSSRVYHAKVYSVNDIVHETLYPLPKVVSKGSNLSVLKDKDKVKLRVVSNCLNSNIYIKVSCRGVDYYIVEGVLQEGRLVAELPSCSLPEGIIVFTLLNDKQMPVAERLYFNESPKNRLSIALNTDKIAYKNREEIKLNIGVAGDDSLPLPETDISVLVINKEQWRKGLDETILSYFLLNSELRGEVEDPGYYFKKGSPIRFGDLDALLLTQGWRDYKYPIKRKDTSFFLPQPGLMVKGVVQAGGLKKKPAKDVGVTMLTFGDVSSIQNQISDTTGEFRFLLPDIYGDRTKVWLQARDTLGKKNNYTILLDRQRPPKVVYNSAEEEGGDIVKKVVKAQSERKRVEKAFDSLYGVTQLETVLVKGYRMTPKQKNISKKYGEPDVIITGDEIRNKEKNWSYGLYSILLFNYGDQIEIEQFSDGFMLAHIKGGRNEPTLLMVDGRLLQKYEYEFVSNMPSEIVERVDLIKYAKFFKSRYLEVFPETNPLEAPYMGHIISIYTKGEVGIHGSAKPFPGTLNAAIDVFSPAKEFYAPRYDEPDASNMPLDLRSLIYWNHSVKTNQTGKAFETFYNGDIGGEYVIVVEVISKDGRIGYKESVYNVVE</sequence>
<keyword evidence="1" id="KW-0472">Membrane</keyword>
<dbReference type="Proteomes" id="UP000610931">
    <property type="component" value="Unassembled WGS sequence"/>
</dbReference>
<organism evidence="2 3">
    <name type="scientific">Snuella sedimenti</name>
    <dbReference type="NCBI Taxonomy" id="2798802"/>
    <lineage>
        <taxon>Bacteria</taxon>
        <taxon>Pseudomonadati</taxon>
        <taxon>Bacteroidota</taxon>
        <taxon>Flavobacteriia</taxon>
        <taxon>Flavobacteriales</taxon>
        <taxon>Flavobacteriaceae</taxon>
        <taxon>Snuella</taxon>
    </lineage>
</organism>
<keyword evidence="3" id="KW-1185">Reference proteome</keyword>
<accession>A0A8J7J3W1</accession>
<dbReference type="AlphaFoldDB" id="A0A8J7J3W1"/>
<proteinExistence type="predicted"/>
<dbReference type="Gene3D" id="2.60.40.1930">
    <property type="match status" value="1"/>
</dbReference>
<comment type="caution">
    <text evidence="2">The sequence shown here is derived from an EMBL/GenBank/DDBJ whole genome shotgun (WGS) entry which is preliminary data.</text>
</comment>
<evidence type="ECO:0000313" key="3">
    <source>
        <dbReference type="Proteomes" id="UP000610931"/>
    </source>
</evidence>